<dbReference type="CDD" id="cd05233">
    <property type="entry name" value="SDR_c"/>
    <property type="match status" value="1"/>
</dbReference>
<comment type="caution">
    <text evidence="3">The sequence shown here is derived from an EMBL/GenBank/DDBJ whole genome shotgun (WGS) entry which is preliminary data.</text>
</comment>
<dbReference type="Pfam" id="PF00106">
    <property type="entry name" value="adh_short"/>
    <property type="match status" value="1"/>
</dbReference>
<evidence type="ECO:0000313" key="3">
    <source>
        <dbReference type="EMBL" id="MDB1123436.1"/>
    </source>
</evidence>
<dbReference type="RefSeq" id="WP_272134004.1">
    <property type="nucleotide sequence ID" value="NZ_JAQLOI010000001.1"/>
</dbReference>
<organism evidence="3 4">
    <name type="scientific">Vibrio algarum</name>
    <dbReference type="NCBI Taxonomy" id="3020714"/>
    <lineage>
        <taxon>Bacteria</taxon>
        <taxon>Pseudomonadati</taxon>
        <taxon>Pseudomonadota</taxon>
        <taxon>Gammaproteobacteria</taxon>
        <taxon>Vibrionales</taxon>
        <taxon>Vibrionaceae</taxon>
        <taxon>Vibrio</taxon>
    </lineage>
</organism>
<sequence>MDIRDSVILITSAGTNLGSTLAVHFSSLGAKVIAIDTNEVQLDEIKLRCKEGTFGVITYPIKDYSQNNIQQLFSFVRDELKLSIDVLINYWPSLPLPTLTNCDNAENFSKQLTSLASPIFSFGQAGAEHMKNNEKKSLIINMITFPFDNHSLGLESATSMISGFTKSWSKELYPFNIRVGCVVPGISHTVDNDEVEHWAIIQDELIRSAEYIVSNEYFNGRVMAAEA</sequence>
<dbReference type="EMBL" id="JAQLOI010000001">
    <property type="protein sequence ID" value="MDB1123436.1"/>
    <property type="molecule type" value="Genomic_DNA"/>
</dbReference>
<comment type="similarity">
    <text evidence="1">Belongs to the short-chain dehydrogenases/reductases (SDR) family.</text>
</comment>
<reference evidence="3 4" key="1">
    <citation type="submission" date="2023-01" db="EMBL/GenBank/DDBJ databases">
        <title>Vibrio sp. KJ40-1 sp.nov, isolated from marine algae.</title>
        <authorList>
            <person name="Butt M."/>
            <person name="Kim J.M.J."/>
            <person name="Jeon C.O.C."/>
        </authorList>
    </citation>
    <scope>NUCLEOTIDE SEQUENCE [LARGE SCALE GENOMIC DNA]</scope>
    <source>
        <strain evidence="3 4">KJ40-1</strain>
    </source>
</reference>
<dbReference type="SUPFAM" id="SSF51735">
    <property type="entry name" value="NAD(P)-binding Rossmann-fold domains"/>
    <property type="match status" value="1"/>
</dbReference>
<proteinExistence type="inferred from homology"/>
<dbReference type="Proteomes" id="UP001210678">
    <property type="component" value="Unassembled WGS sequence"/>
</dbReference>
<dbReference type="InterPro" id="IPR036291">
    <property type="entry name" value="NAD(P)-bd_dom_sf"/>
</dbReference>
<name>A0ABT4YPF7_9VIBR</name>
<keyword evidence="4" id="KW-1185">Reference proteome</keyword>
<dbReference type="NCBIfam" id="NF006464">
    <property type="entry name" value="PRK08862.1"/>
    <property type="match status" value="1"/>
</dbReference>
<dbReference type="PANTHER" id="PTHR43639:SF1">
    <property type="entry name" value="SHORT-CHAIN DEHYDROGENASE_REDUCTASE FAMILY PROTEIN"/>
    <property type="match status" value="1"/>
</dbReference>
<dbReference type="PANTHER" id="PTHR43639">
    <property type="entry name" value="OXIDOREDUCTASE, SHORT-CHAIN DEHYDROGENASE/REDUCTASE FAMILY (AFU_ORTHOLOGUE AFUA_5G02870)"/>
    <property type="match status" value="1"/>
</dbReference>
<dbReference type="Gene3D" id="3.40.50.720">
    <property type="entry name" value="NAD(P)-binding Rossmann-like Domain"/>
    <property type="match status" value="1"/>
</dbReference>
<protein>
    <submittedName>
        <fullName evidence="3">SDR family oxidoreductase</fullName>
    </submittedName>
</protein>
<keyword evidence="2" id="KW-0560">Oxidoreductase</keyword>
<gene>
    <name evidence="3" type="ORF">PGX00_07080</name>
</gene>
<evidence type="ECO:0000256" key="2">
    <source>
        <dbReference type="ARBA" id="ARBA00023002"/>
    </source>
</evidence>
<evidence type="ECO:0000313" key="4">
    <source>
        <dbReference type="Proteomes" id="UP001210678"/>
    </source>
</evidence>
<evidence type="ECO:0000256" key="1">
    <source>
        <dbReference type="ARBA" id="ARBA00006484"/>
    </source>
</evidence>
<dbReference type="InterPro" id="IPR002347">
    <property type="entry name" value="SDR_fam"/>
</dbReference>
<accession>A0ABT4YPF7</accession>